<dbReference type="RefSeq" id="XP_026285267.1">
    <property type="nucleotide sequence ID" value="XM_026429482.2"/>
</dbReference>
<name>A0A6J1SWL5_FRAOC</name>
<evidence type="ECO:0000256" key="2">
    <source>
        <dbReference type="SAM" id="Phobius"/>
    </source>
</evidence>
<evidence type="ECO:0000313" key="3">
    <source>
        <dbReference type="Proteomes" id="UP000504606"/>
    </source>
</evidence>
<feature type="region of interest" description="Disordered" evidence="1">
    <location>
        <begin position="1"/>
        <end position="44"/>
    </location>
</feature>
<sequence>MARVRAASTESQLQDTPRSPCDDAEALNEEDEAPDVRGDRVQDPVEEAVAEAQVDSSDARQAGFHYSLGVTLAALATAYFIHYYIHAGAVSASSPSSSAPHTFRNPLKGGLAGPFDVELEKAEMCDKERQGLGAAKMEYSSVTLDKDVPKRYHISGRGYFNYNTSDDLSAKFLLASWNFPGRWITYYSNTFSGGCSMAKNFSPERWRRMSQMVFGHENADCPFPPVRVEVVNFTVDHKQQSYIKEWVYGRWKVENQIIDTAYGNRVVSCHRAIFRVVPKKPEKPMPAVVPAFDNTDRLSVEMLEPPDAPP</sequence>
<evidence type="ECO:0000256" key="1">
    <source>
        <dbReference type="SAM" id="MobiDB-lite"/>
    </source>
</evidence>
<reference evidence="4" key="1">
    <citation type="submission" date="2025-08" db="UniProtKB">
        <authorList>
            <consortium name="RefSeq"/>
        </authorList>
    </citation>
    <scope>IDENTIFICATION</scope>
    <source>
        <tissue evidence="4">Whole organism</tissue>
    </source>
</reference>
<organism evidence="3 4">
    <name type="scientific">Frankliniella occidentalis</name>
    <name type="common">Western flower thrips</name>
    <name type="synonym">Euthrips occidentalis</name>
    <dbReference type="NCBI Taxonomy" id="133901"/>
    <lineage>
        <taxon>Eukaryota</taxon>
        <taxon>Metazoa</taxon>
        <taxon>Ecdysozoa</taxon>
        <taxon>Arthropoda</taxon>
        <taxon>Hexapoda</taxon>
        <taxon>Insecta</taxon>
        <taxon>Pterygota</taxon>
        <taxon>Neoptera</taxon>
        <taxon>Paraneoptera</taxon>
        <taxon>Thysanoptera</taxon>
        <taxon>Terebrantia</taxon>
        <taxon>Thripoidea</taxon>
        <taxon>Thripidae</taxon>
        <taxon>Frankliniella</taxon>
    </lineage>
</organism>
<keyword evidence="3" id="KW-1185">Reference proteome</keyword>
<feature type="compositionally biased region" description="Basic and acidic residues" evidence="1">
    <location>
        <begin position="34"/>
        <end position="43"/>
    </location>
</feature>
<dbReference type="Proteomes" id="UP000504606">
    <property type="component" value="Unplaced"/>
</dbReference>
<evidence type="ECO:0000313" key="4">
    <source>
        <dbReference type="RefSeq" id="XP_026285267.1"/>
    </source>
</evidence>
<dbReference type="AlphaFoldDB" id="A0A6J1SWL5"/>
<keyword evidence="2" id="KW-1133">Transmembrane helix</keyword>
<protein>
    <submittedName>
        <fullName evidence="4">Uncharacterized protein LOC113211167 isoform X2</fullName>
    </submittedName>
</protein>
<dbReference type="GeneID" id="113211167"/>
<proteinExistence type="predicted"/>
<accession>A0A6J1SWL5</accession>
<keyword evidence="2" id="KW-0812">Transmembrane</keyword>
<feature type="compositionally biased region" description="Acidic residues" evidence="1">
    <location>
        <begin position="22"/>
        <end position="33"/>
    </location>
</feature>
<keyword evidence="2" id="KW-0472">Membrane</keyword>
<feature type="compositionally biased region" description="Polar residues" evidence="1">
    <location>
        <begin position="8"/>
        <end position="17"/>
    </location>
</feature>
<gene>
    <name evidence="4" type="primary">LOC113211167</name>
</gene>
<feature type="transmembrane region" description="Helical" evidence="2">
    <location>
        <begin position="66"/>
        <end position="85"/>
    </location>
</feature>